<protein>
    <submittedName>
        <fullName evidence="1">Aconitase C-terminal domain protein</fullName>
    </submittedName>
</protein>
<dbReference type="eggNOG" id="ENOG502ZX0Y">
    <property type="taxonomic scope" value="Bacteria"/>
</dbReference>
<sequence length="142" mass="16271">MEPYSLAITPHMTYGQIRRYAESLPVTVCSAQLPENVQGVFNGMLSTIIVDRAMTYTMKRCALTHELVHWAHGDDACNGIMGARMEQRTRRETAALLIPRIEYATLENIYEGEAYPMAVELNVTEQVLKDYRELILDRRQYA</sequence>
<dbReference type="Proteomes" id="UP000029050">
    <property type="component" value="Unassembled WGS sequence"/>
</dbReference>
<accession>A0A087CFP7</accession>
<evidence type="ECO:0000313" key="1">
    <source>
        <dbReference type="EMBL" id="KFI82097.1"/>
    </source>
</evidence>
<dbReference type="GeneID" id="98300151"/>
<reference evidence="1 2" key="1">
    <citation type="submission" date="2014-03" db="EMBL/GenBank/DDBJ databases">
        <title>Genomics of Bifidobacteria.</title>
        <authorList>
            <person name="Ventura M."/>
            <person name="Milani C."/>
            <person name="Lugli G.A."/>
        </authorList>
    </citation>
    <scope>NUCLEOTIDE SEQUENCE [LARGE SCALE GENOMIC DNA]</scope>
    <source>
        <strain evidence="1 2">LMG 21775</strain>
    </source>
</reference>
<name>A0A087CFP7_9BIFI</name>
<dbReference type="RefSeq" id="WP_033494650.1">
    <property type="nucleotide sequence ID" value="NZ_JGZI01000009.1"/>
</dbReference>
<dbReference type="AlphaFoldDB" id="A0A087CFP7"/>
<organism evidence="1 2">
    <name type="scientific">Bifidobacterium psychraerophilum</name>
    <dbReference type="NCBI Taxonomy" id="218140"/>
    <lineage>
        <taxon>Bacteria</taxon>
        <taxon>Bacillati</taxon>
        <taxon>Actinomycetota</taxon>
        <taxon>Actinomycetes</taxon>
        <taxon>Bifidobacteriales</taxon>
        <taxon>Bifidobacteriaceae</taxon>
        <taxon>Bifidobacterium</taxon>
    </lineage>
</organism>
<keyword evidence="2" id="KW-1185">Reference proteome</keyword>
<dbReference type="Gene3D" id="1.10.10.2910">
    <property type="match status" value="1"/>
</dbReference>
<evidence type="ECO:0000313" key="2">
    <source>
        <dbReference type="Proteomes" id="UP000029050"/>
    </source>
</evidence>
<comment type="caution">
    <text evidence="1">The sequence shown here is derived from an EMBL/GenBank/DDBJ whole genome shotgun (WGS) entry which is preliminary data.</text>
</comment>
<gene>
    <name evidence="1" type="ORF">BPSY_0945</name>
</gene>
<dbReference type="EMBL" id="JGZI01000009">
    <property type="protein sequence ID" value="KFI82097.1"/>
    <property type="molecule type" value="Genomic_DNA"/>
</dbReference>
<proteinExistence type="predicted"/>